<keyword evidence="1" id="KW-1133">Transmembrane helix</keyword>
<keyword evidence="1" id="KW-0472">Membrane</keyword>
<evidence type="ECO:0000313" key="2">
    <source>
        <dbReference type="EMBL" id="QTX03353.1"/>
    </source>
</evidence>
<dbReference type="RefSeq" id="WP_210895847.1">
    <property type="nucleotide sequence ID" value="NZ_CP071696.1"/>
</dbReference>
<dbReference type="KEGG" id="aarc:G127AT_08140"/>
<reference evidence="2" key="1">
    <citation type="submission" date="2021-03" db="EMBL/GenBank/DDBJ databases">
        <title>Agromyces archimandritus sp. nov., isolated from the cockroach Archimandrita tessellata.</title>
        <authorList>
            <person name="Guzman J."/>
            <person name="Ortuzar M."/>
            <person name="Poehlein A."/>
            <person name="Daniel R."/>
            <person name="Trujillo M."/>
            <person name="Vilcinskas A."/>
        </authorList>
    </citation>
    <scope>NUCLEOTIDE SEQUENCE</scope>
    <source>
        <strain evidence="2">G127AT</strain>
    </source>
</reference>
<proteinExistence type="predicted"/>
<gene>
    <name evidence="2" type="ORF">G127AT_08140</name>
</gene>
<dbReference type="EMBL" id="CP071696">
    <property type="protein sequence ID" value="QTX03353.1"/>
    <property type="molecule type" value="Genomic_DNA"/>
</dbReference>
<protein>
    <submittedName>
        <fullName evidence="2">Uncharacterized protein</fullName>
    </submittedName>
</protein>
<accession>A0A975IMD3</accession>
<keyword evidence="1" id="KW-0812">Transmembrane</keyword>
<dbReference type="Proteomes" id="UP000671914">
    <property type="component" value="Chromosome"/>
</dbReference>
<name>A0A975IMD3_9MICO</name>
<evidence type="ECO:0000256" key="1">
    <source>
        <dbReference type="SAM" id="Phobius"/>
    </source>
</evidence>
<dbReference type="AlphaFoldDB" id="A0A975IMD3"/>
<sequence length="350" mass="37182">MGKRSRTRSGVSPLVVLGWSGAAALLIGAFFGAFAILNQTVYGPASFVERYLTAIADDDILTAASTPGVALDTDELAELGLPADTSRAMLRDGVIEAGPEDISVTVGEAQGDGVYAVTANYRVGTEIVETTFHVKRIAPLYGVLSRWAFAESPLAVMNVTVQHGSFFTVGENGLTLDTRATKSGEELTAFTQSAPYLVVAPAAYSLDFDDPLLHADDVDAVAAPGERADVVLDVQATDAFVERVQTKLDEHLAACAEQHVLQPAECPFGTYIDDRVTSEPKWSIANSPVVTLTPGDGAFELAQTQGVAHLSVEVQSLYDGTIEQHEEDVPFTISLTARIKPDGNIVVSLR</sequence>
<keyword evidence="3" id="KW-1185">Reference proteome</keyword>
<organism evidence="2 3">
    <name type="scientific">Agromyces archimandritae</name>
    <dbReference type="NCBI Taxonomy" id="2781962"/>
    <lineage>
        <taxon>Bacteria</taxon>
        <taxon>Bacillati</taxon>
        <taxon>Actinomycetota</taxon>
        <taxon>Actinomycetes</taxon>
        <taxon>Micrococcales</taxon>
        <taxon>Microbacteriaceae</taxon>
        <taxon>Agromyces</taxon>
    </lineage>
</organism>
<evidence type="ECO:0000313" key="3">
    <source>
        <dbReference type="Proteomes" id="UP000671914"/>
    </source>
</evidence>
<feature type="transmembrane region" description="Helical" evidence="1">
    <location>
        <begin position="12"/>
        <end position="37"/>
    </location>
</feature>